<comment type="caution">
    <text evidence="2">The sequence shown here is derived from an EMBL/GenBank/DDBJ whole genome shotgun (WGS) entry which is preliminary data.</text>
</comment>
<organism evidence="2 3">
    <name type="scientific">Allacma fusca</name>
    <dbReference type="NCBI Taxonomy" id="39272"/>
    <lineage>
        <taxon>Eukaryota</taxon>
        <taxon>Metazoa</taxon>
        <taxon>Ecdysozoa</taxon>
        <taxon>Arthropoda</taxon>
        <taxon>Hexapoda</taxon>
        <taxon>Collembola</taxon>
        <taxon>Symphypleona</taxon>
        <taxon>Sminthuridae</taxon>
        <taxon>Allacma</taxon>
    </lineage>
</organism>
<name>A0A8J2PRJ6_9HEXA</name>
<sequence length="167" mass="19849">MNDLQKKIRSSHLQAKIIRKSRLSGTDCKALIIAKLQEKLEATKSVITVEGRNRMEMNHQRALRIRNEKLIITTDKEVVRRRDQRRLQVDREKEAEEKANIKAMEYLEDQWREEMEQEDIQDTVNNEDLQIDRSAIQENELQQYKYDDEETNANDSDNLSMEEGQML</sequence>
<dbReference type="Proteomes" id="UP000708208">
    <property type="component" value="Unassembled WGS sequence"/>
</dbReference>
<dbReference type="EMBL" id="CAJVCH010534132">
    <property type="protein sequence ID" value="CAG7824816.1"/>
    <property type="molecule type" value="Genomic_DNA"/>
</dbReference>
<dbReference type="AlphaFoldDB" id="A0A8J2PRJ6"/>
<protein>
    <submittedName>
        <fullName evidence="2">Uncharacterized protein</fullName>
    </submittedName>
</protein>
<feature type="region of interest" description="Disordered" evidence="1">
    <location>
        <begin position="142"/>
        <end position="167"/>
    </location>
</feature>
<proteinExistence type="predicted"/>
<accession>A0A8J2PRJ6</accession>
<reference evidence="2" key="1">
    <citation type="submission" date="2021-06" db="EMBL/GenBank/DDBJ databases">
        <authorList>
            <person name="Hodson N. C."/>
            <person name="Mongue J. A."/>
            <person name="Jaron S. K."/>
        </authorList>
    </citation>
    <scope>NUCLEOTIDE SEQUENCE</scope>
</reference>
<evidence type="ECO:0000313" key="3">
    <source>
        <dbReference type="Proteomes" id="UP000708208"/>
    </source>
</evidence>
<keyword evidence="3" id="KW-1185">Reference proteome</keyword>
<gene>
    <name evidence="2" type="ORF">AFUS01_LOCUS34957</name>
</gene>
<evidence type="ECO:0000313" key="2">
    <source>
        <dbReference type="EMBL" id="CAG7824816.1"/>
    </source>
</evidence>
<evidence type="ECO:0000256" key="1">
    <source>
        <dbReference type="SAM" id="MobiDB-lite"/>
    </source>
</evidence>